<dbReference type="Pfam" id="PF10193">
    <property type="entry name" value="Telomere_reg-2"/>
    <property type="match status" value="1"/>
</dbReference>
<proteinExistence type="predicted"/>
<accession>A0A1I7S1S6</accession>
<dbReference type="Proteomes" id="UP000095284">
    <property type="component" value="Unplaced"/>
</dbReference>
<dbReference type="WBParaSite" id="BXY_0695400.1">
    <property type="protein sequence ID" value="BXY_0695400.1"/>
    <property type="gene ID" value="BXY_0695400"/>
</dbReference>
<evidence type="ECO:0000259" key="1">
    <source>
        <dbReference type="Pfam" id="PF10193"/>
    </source>
</evidence>
<name>A0A1I7S1S6_BURXY</name>
<reference evidence="3" key="1">
    <citation type="submission" date="2016-11" db="UniProtKB">
        <authorList>
            <consortium name="WormBaseParasite"/>
        </authorList>
    </citation>
    <scope>IDENTIFICATION</scope>
</reference>
<organism evidence="2 3">
    <name type="scientific">Bursaphelenchus xylophilus</name>
    <name type="common">Pinewood nematode worm</name>
    <name type="synonym">Aphelenchoides xylophilus</name>
    <dbReference type="NCBI Taxonomy" id="6326"/>
    <lineage>
        <taxon>Eukaryota</taxon>
        <taxon>Metazoa</taxon>
        <taxon>Ecdysozoa</taxon>
        <taxon>Nematoda</taxon>
        <taxon>Chromadorea</taxon>
        <taxon>Rhabditida</taxon>
        <taxon>Tylenchina</taxon>
        <taxon>Tylenchomorpha</taxon>
        <taxon>Aphelenchoidea</taxon>
        <taxon>Aphelenchoididae</taxon>
        <taxon>Bursaphelenchus</taxon>
    </lineage>
</organism>
<feature type="domain" description="Telomere length regulation protein conserved" evidence="1">
    <location>
        <begin position="228"/>
        <end position="320"/>
    </location>
</feature>
<evidence type="ECO:0000313" key="2">
    <source>
        <dbReference type="Proteomes" id="UP000095284"/>
    </source>
</evidence>
<dbReference type="InterPro" id="IPR019337">
    <property type="entry name" value="Telomere_length_regulation_dom"/>
</dbReference>
<sequence length="513" mass="59193">MVNITDLSDSELKTTLGRLFEENDSVDDIYQILKDDVTNKRIWNTLITHLCMERIYKPQPFQENRISFRIAQVVDKFGQEKVRQAFMELLKYVSENFSGSFDELYQKVSAVVDFGCFIDPDTFQEDDVSLLAPFIPILNIDESTSDPFSHRLAMKFAAFLTKLCFKDGQNILKMDYEAEKTDDLVSQLFENLKMKKKLEKSGENDEKSGFSLDAEELELLNQKEGPETLKDYCNFWTERENWKKTFMALKLFPKFAKSNRNAIKAQSHQLIKTLYIIENTNHIKGFNTMVTENLVQVIYSDLSAIPDLLAKLDFQKVVSKKIQIILVLNDVMDRILHTDEKIPGKIVRPKQKTIGTVVRKSITLQQQKTTVRPTICTVRWILVPFFGQIQKLDLAKMDPNFAAAIINFIQNSVDWRPTGLVKVVHDYFHLLKCLRQLPDWSIRIQCVRVYLALRQFAIEEKILSEIQPELSDLAEFLKTQAAAAIATSDKNTQIFLEELQKNIQILAGDFSGD</sequence>
<evidence type="ECO:0000313" key="3">
    <source>
        <dbReference type="WBParaSite" id="BXY_0695400.1"/>
    </source>
</evidence>
<protein>
    <submittedName>
        <fullName evidence="3">Telomere_reg-2 domain-containing protein</fullName>
    </submittedName>
</protein>
<dbReference type="AlphaFoldDB" id="A0A1I7S1S6"/>